<dbReference type="Proteomes" id="UP000287166">
    <property type="component" value="Unassembled WGS sequence"/>
</dbReference>
<reference evidence="4 5" key="1">
    <citation type="journal article" date="2018" name="Sci. Rep.">
        <title>Genome sequence of the cauliflower mushroom Sparassis crispa (Hanabiratake) and its association with beneficial usage.</title>
        <authorList>
            <person name="Kiyama R."/>
            <person name="Furutani Y."/>
            <person name="Kawaguchi K."/>
            <person name="Nakanishi T."/>
        </authorList>
    </citation>
    <scope>NUCLEOTIDE SEQUENCE [LARGE SCALE GENOMIC DNA]</scope>
</reference>
<feature type="region of interest" description="Disordered" evidence="2">
    <location>
        <begin position="51"/>
        <end position="173"/>
    </location>
</feature>
<organism evidence="4 5">
    <name type="scientific">Sparassis crispa</name>
    <dbReference type="NCBI Taxonomy" id="139825"/>
    <lineage>
        <taxon>Eukaryota</taxon>
        <taxon>Fungi</taxon>
        <taxon>Dikarya</taxon>
        <taxon>Basidiomycota</taxon>
        <taxon>Agaricomycotina</taxon>
        <taxon>Agaricomycetes</taxon>
        <taxon>Polyporales</taxon>
        <taxon>Sparassidaceae</taxon>
        <taxon>Sparassis</taxon>
    </lineage>
</organism>
<evidence type="ECO:0000259" key="3">
    <source>
        <dbReference type="PROSITE" id="PS50157"/>
    </source>
</evidence>
<evidence type="ECO:0000256" key="2">
    <source>
        <dbReference type="SAM" id="MobiDB-lite"/>
    </source>
</evidence>
<dbReference type="InterPro" id="IPR013087">
    <property type="entry name" value="Znf_C2H2_type"/>
</dbReference>
<feature type="compositionally biased region" description="Polar residues" evidence="2">
    <location>
        <begin position="59"/>
        <end position="68"/>
    </location>
</feature>
<dbReference type="RefSeq" id="XP_027614617.1">
    <property type="nucleotide sequence ID" value="XM_027758816.1"/>
</dbReference>
<keyword evidence="5" id="KW-1185">Reference proteome</keyword>
<gene>
    <name evidence="4" type="ORF">SCP_0507600</name>
</gene>
<accession>A0A401GPM1</accession>
<protein>
    <recommendedName>
        <fullName evidence="3">C2H2-type domain-containing protein</fullName>
    </recommendedName>
</protein>
<dbReference type="GO" id="GO:0008270">
    <property type="term" value="F:zinc ion binding"/>
    <property type="evidence" value="ECO:0007669"/>
    <property type="project" value="UniProtKB-KW"/>
</dbReference>
<name>A0A401GPM1_9APHY</name>
<dbReference type="PROSITE" id="PS50157">
    <property type="entry name" value="ZINC_FINGER_C2H2_2"/>
    <property type="match status" value="1"/>
</dbReference>
<dbReference type="AlphaFoldDB" id="A0A401GPM1"/>
<keyword evidence="1" id="KW-0863">Zinc-finger</keyword>
<dbReference type="InParanoid" id="A0A401GPM1"/>
<feature type="compositionally biased region" description="Acidic residues" evidence="2">
    <location>
        <begin position="124"/>
        <end position="166"/>
    </location>
</feature>
<keyword evidence="1" id="KW-0862">Zinc</keyword>
<sequence length="173" mass="19478">MAVFCSGCKRQFTHTRGLSRHQSKCSLYRKHVEEQIKIHQDIHKRLRIQAAQREKEISRQTQIPSTQTEEQDSGLEAEFGGSSMPEDVPKAETMQQPLTEAARPLSFHADERGVEGDECGASVEGDERESVEDDGEDSESEDSEDYDGDEEDVEDIQEDLWEDSDGLEGFAAL</sequence>
<keyword evidence="1" id="KW-0479">Metal-binding</keyword>
<evidence type="ECO:0000313" key="5">
    <source>
        <dbReference type="Proteomes" id="UP000287166"/>
    </source>
</evidence>
<proteinExistence type="predicted"/>
<evidence type="ECO:0000256" key="1">
    <source>
        <dbReference type="PROSITE-ProRule" id="PRU00042"/>
    </source>
</evidence>
<dbReference type="GeneID" id="38780621"/>
<feature type="domain" description="C2H2-type" evidence="3">
    <location>
        <begin position="3"/>
        <end position="36"/>
    </location>
</feature>
<comment type="caution">
    <text evidence="4">The sequence shown here is derived from an EMBL/GenBank/DDBJ whole genome shotgun (WGS) entry which is preliminary data.</text>
</comment>
<evidence type="ECO:0000313" key="4">
    <source>
        <dbReference type="EMBL" id="GBE83704.1"/>
    </source>
</evidence>
<dbReference type="EMBL" id="BFAD01000005">
    <property type="protein sequence ID" value="GBE83704.1"/>
    <property type="molecule type" value="Genomic_DNA"/>
</dbReference>